<organism evidence="1 2">
    <name type="scientific">Ajellomyces capsulatus</name>
    <name type="common">Darling's disease fungus</name>
    <name type="synonym">Histoplasma capsulatum</name>
    <dbReference type="NCBI Taxonomy" id="5037"/>
    <lineage>
        <taxon>Eukaryota</taxon>
        <taxon>Fungi</taxon>
        <taxon>Dikarya</taxon>
        <taxon>Ascomycota</taxon>
        <taxon>Pezizomycotina</taxon>
        <taxon>Eurotiomycetes</taxon>
        <taxon>Eurotiomycetidae</taxon>
        <taxon>Onygenales</taxon>
        <taxon>Ajellomycetaceae</taxon>
        <taxon>Histoplasma</taxon>
    </lineage>
</organism>
<protein>
    <submittedName>
        <fullName evidence="1">Uncharacterized protein</fullName>
    </submittedName>
</protein>
<sequence>MAVAPCLLGGDSHSELNGSTLRHPGVVLGEHEGLSFLTGAVRLSHYQTACKDKIALCVCGVHLGQGSRSYQGGQVSRVFLVLDYQGFGTLEDGLSQVEKGTRSHDASL</sequence>
<proteinExistence type="predicted"/>
<dbReference type="EMBL" id="JAEVHI010000001">
    <property type="protein sequence ID" value="KAG5302617.1"/>
    <property type="molecule type" value="Genomic_DNA"/>
</dbReference>
<dbReference type="AlphaFoldDB" id="A0A8H7Z2J2"/>
<reference evidence="1 2" key="1">
    <citation type="submission" date="2021-01" db="EMBL/GenBank/DDBJ databases">
        <title>Chromosome-level genome assembly of a human fungal pathogen reveals clustering of transcriptionally co-regulated genes.</title>
        <authorList>
            <person name="Voorhies M."/>
            <person name="Cohen S."/>
            <person name="Shea T.P."/>
            <person name="Petrus S."/>
            <person name="Munoz J.F."/>
            <person name="Poplawski S."/>
            <person name="Goldman W.E."/>
            <person name="Michael T."/>
            <person name="Cuomo C.A."/>
            <person name="Sil A."/>
            <person name="Beyhan S."/>
        </authorList>
    </citation>
    <scope>NUCLEOTIDE SEQUENCE [LARGE SCALE GENOMIC DNA]</scope>
    <source>
        <strain evidence="1 2">G184AR</strain>
    </source>
</reference>
<evidence type="ECO:0000313" key="2">
    <source>
        <dbReference type="Proteomes" id="UP000670092"/>
    </source>
</evidence>
<evidence type="ECO:0000313" key="1">
    <source>
        <dbReference type="EMBL" id="KAG5302617.1"/>
    </source>
</evidence>
<accession>A0A8H7Z2J2</accession>
<name>A0A8H7Z2J2_AJECA</name>
<dbReference type="Proteomes" id="UP000670092">
    <property type="component" value="Unassembled WGS sequence"/>
</dbReference>
<gene>
    <name evidence="1" type="ORF">I7I52_00309</name>
</gene>
<comment type="caution">
    <text evidence="1">The sequence shown here is derived from an EMBL/GenBank/DDBJ whole genome shotgun (WGS) entry which is preliminary data.</text>
</comment>
<dbReference type="VEuPathDB" id="FungiDB:I7I52_00309"/>